<keyword evidence="1" id="KW-0812">Transmembrane</keyword>
<evidence type="ECO:0000313" key="3">
    <source>
        <dbReference type="Proteomes" id="UP001381693"/>
    </source>
</evidence>
<keyword evidence="1" id="KW-0472">Membrane</keyword>
<dbReference type="EMBL" id="JAXCGZ010007696">
    <property type="protein sequence ID" value="KAK7078716.1"/>
    <property type="molecule type" value="Genomic_DNA"/>
</dbReference>
<gene>
    <name evidence="2" type="ORF">SK128_017957</name>
</gene>
<feature type="transmembrane region" description="Helical" evidence="1">
    <location>
        <begin position="78"/>
        <end position="100"/>
    </location>
</feature>
<proteinExistence type="predicted"/>
<reference evidence="2 3" key="1">
    <citation type="submission" date="2023-11" db="EMBL/GenBank/DDBJ databases">
        <title>Halocaridina rubra genome assembly.</title>
        <authorList>
            <person name="Smith C."/>
        </authorList>
    </citation>
    <scope>NUCLEOTIDE SEQUENCE [LARGE SCALE GENOMIC DNA]</scope>
    <source>
        <strain evidence="2">EP-1</strain>
        <tissue evidence="2">Whole</tissue>
    </source>
</reference>
<sequence>MCKIFAKSNQTTYPKLNHNEDYIQASFKSATVECVQRVFLFLSIKIYCIMQSASPFSCNIPFRHIQYILSHDHYHKTWLAKLLFVSSCIMSFSLPSLYAMPFTSQCSIHNQAILYTKSKG</sequence>
<keyword evidence="3" id="KW-1185">Reference proteome</keyword>
<dbReference type="Proteomes" id="UP001381693">
    <property type="component" value="Unassembled WGS sequence"/>
</dbReference>
<evidence type="ECO:0000256" key="1">
    <source>
        <dbReference type="SAM" id="Phobius"/>
    </source>
</evidence>
<protein>
    <submittedName>
        <fullName evidence="2">Uncharacterized protein</fullName>
    </submittedName>
</protein>
<accession>A0AAN8X9H1</accession>
<organism evidence="2 3">
    <name type="scientific">Halocaridina rubra</name>
    <name type="common">Hawaiian red shrimp</name>
    <dbReference type="NCBI Taxonomy" id="373956"/>
    <lineage>
        <taxon>Eukaryota</taxon>
        <taxon>Metazoa</taxon>
        <taxon>Ecdysozoa</taxon>
        <taxon>Arthropoda</taxon>
        <taxon>Crustacea</taxon>
        <taxon>Multicrustacea</taxon>
        <taxon>Malacostraca</taxon>
        <taxon>Eumalacostraca</taxon>
        <taxon>Eucarida</taxon>
        <taxon>Decapoda</taxon>
        <taxon>Pleocyemata</taxon>
        <taxon>Caridea</taxon>
        <taxon>Atyoidea</taxon>
        <taxon>Atyidae</taxon>
        <taxon>Halocaridina</taxon>
    </lineage>
</organism>
<comment type="caution">
    <text evidence="2">The sequence shown here is derived from an EMBL/GenBank/DDBJ whole genome shotgun (WGS) entry which is preliminary data.</text>
</comment>
<dbReference type="AlphaFoldDB" id="A0AAN8X9H1"/>
<keyword evidence="1" id="KW-1133">Transmembrane helix</keyword>
<name>A0AAN8X9H1_HALRR</name>
<evidence type="ECO:0000313" key="2">
    <source>
        <dbReference type="EMBL" id="KAK7078716.1"/>
    </source>
</evidence>